<dbReference type="VEuPathDB" id="TrichDB:TVAGG3_0361770"/>
<dbReference type="InterPro" id="IPR035423">
    <property type="entry name" value="M60-like_N"/>
</dbReference>
<feature type="chain" id="PRO_5002642921" evidence="1">
    <location>
        <begin position="17"/>
        <end position="308"/>
    </location>
</feature>
<evidence type="ECO:0000313" key="4">
    <source>
        <dbReference type="Proteomes" id="UP000001542"/>
    </source>
</evidence>
<dbReference type="PANTHER" id="PTHR15730">
    <property type="entry name" value="EXPERIMENTAL AUTOIMMUNE PROSTATITIS ANTIGEN 2-RELATED"/>
    <property type="match status" value="1"/>
</dbReference>
<dbReference type="EMBL" id="DS113213">
    <property type="protein sequence ID" value="EAY18928.1"/>
    <property type="molecule type" value="Genomic_DNA"/>
</dbReference>
<keyword evidence="4" id="KW-1185">Reference proteome</keyword>
<evidence type="ECO:0000256" key="1">
    <source>
        <dbReference type="SAM" id="SignalP"/>
    </source>
</evidence>
<dbReference type="VEuPathDB" id="TrichDB:TVAG_146710"/>
<reference evidence="3" key="2">
    <citation type="journal article" date="2007" name="Science">
        <title>Draft genome sequence of the sexually transmitted pathogen Trichomonas vaginalis.</title>
        <authorList>
            <person name="Carlton J.M."/>
            <person name="Hirt R.P."/>
            <person name="Silva J.C."/>
            <person name="Delcher A.L."/>
            <person name="Schatz M."/>
            <person name="Zhao Q."/>
            <person name="Wortman J.R."/>
            <person name="Bidwell S.L."/>
            <person name="Alsmark U.C.M."/>
            <person name="Besteiro S."/>
            <person name="Sicheritz-Ponten T."/>
            <person name="Noel C.J."/>
            <person name="Dacks J.B."/>
            <person name="Foster P.G."/>
            <person name="Simillion C."/>
            <person name="Van de Peer Y."/>
            <person name="Miranda-Saavedra D."/>
            <person name="Barton G.J."/>
            <person name="Westrop G.D."/>
            <person name="Mueller S."/>
            <person name="Dessi D."/>
            <person name="Fiori P.L."/>
            <person name="Ren Q."/>
            <person name="Paulsen I."/>
            <person name="Zhang H."/>
            <person name="Bastida-Corcuera F.D."/>
            <person name="Simoes-Barbosa A."/>
            <person name="Brown M.T."/>
            <person name="Hayes R.D."/>
            <person name="Mukherjee M."/>
            <person name="Okumura C.Y."/>
            <person name="Schneider R."/>
            <person name="Smith A.J."/>
            <person name="Vanacova S."/>
            <person name="Villalvazo M."/>
            <person name="Haas B.J."/>
            <person name="Pertea M."/>
            <person name="Feldblyum T.V."/>
            <person name="Utterback T.R."/>
            <person name="Shu C.L."/>
            <person name="Osoegawa K."/>
            <person name="de Jong P.J."/>
            <person name="Hrdy I."/>
            <person name="Horvathova L."/>
            <person name="Zubacova Z."/>
            <person name="Dolezal P."/>
            <person name="Malik S.B."/>
            <person name="Logsdon J.M. Jr."/>
            <person name="Henze K."/>
            <person name="Gupta A."/>
            <person name="Wang C.C."/>
            <person name="Dunne R.L."/>
            <person name="Upcroft J.A."/>
            <person name="Upcroft P."/>
            <person name="White O."/>
            <person name="Salzberg S.L."/>
            <person name="Tang P."/>
            <person name="Chiu C.-H."/>
            <person name="Lee Y.-S."/>
            <person name="Embley T.M."/>
            <person name="Coombs G.H."/>
            <person name="Mottram J.C."/>
            <person name="Tachezy J."/>
            <person name="Fraser-Liggett C.M."/>
            <person name="Johnson P.J."/>
        </authorList>
    </citation>
    <scope>NUCLEOTIDE SEQUENCE [LARGE SCALE GENOMIC DNA]</scope>
    <source>
        <strain evidence="3">G3</strain>
    </source>
</reference>
<organism evidence="3 4">
    <name type="scientific">Trichomonas vaginalis (strain ATCC PRA-98 / G3)</name>
    <dbReference type="NCBI Taxonomy" id="412133"/>
    <lineage>
        <taxon>Eukaryota</taxon>
        <taxon>Metamonada</taxon>
        <taxon>Parabasalia</taxon>
        <taxon>Trichomonadida</taxon>
        <taxon>Trichomonadidae</taxon>
        <taxon>Trichomonas</taxon>
    </lineage>
</organism>
<proteinExistence type="predicted"/>
<evidence type="ECO:0000259" key="2">
    <source>
        <dbReference type="PROSITE" id="PS51723"/>
    </source>
</evidence>
<name>A2DKX5_TRIV3</name>
<dbReference type="PROSITE" id="PS51723">
    <property type="entry name" value="PEPTIDASE_M60"/>
    <property type="match status" value="1"/>
</dbReference>
<sequence length="308" mass="35228">MFFVFLGLLYGQPKLGFTGTDTVQAQEIDSFEILETVTKPASVKHIKEAKFTSTVIDDDAYLWPKHDARVSNSVLEEEQNAITSHFCKVDPLLTQDDLYYHPAGTKQFYGDDSLVSNAERYKAKIFIDTRYNVQHWTGFYAPPGELITVEIPDKALNRIKVDINVITTSRSYNYRRADQTSCRTDYINTTVTKFGWPYGGAIDFFIPIDSFPEGLEVNISSVIKMPYFRYGATTEEEWNDKISKYPAPLAVFDTGSLHITGPSTFVRQKKNLNDVMAIWRTTMQIFIHQLQEMMEELKIQSTVSSMII</sequence>
<dbReference type="RefSeq" id="XP_001579914.1">
    <property type="nucleotide sequence ID" value="XM_001579864.1"/>
</dbReference>
<reference evidence="3" key="1">
    <citation type="submission" date="2006-10" db="EMBL/GenBank/DDBJ databases">
        <authorList>
            <person name="Amadeo P."/>
            <person name="Zhao Q."/>
            <person name="Wortman J."/>
            <person name="Fraser-Liggett C."/>
            <person name="Carlton J."/>
        </authorList>
    </citation>
    <scope>NUCLEOTIDE SEQUENCE</scope>
    <source>
        <strain evidence="3">G3</strain>
    </source>
</reference>
<dbReference type="GO" id="GO:0005886">
    <property type="term" value="C:plasma membrane"/>
    <property type="evidence" value="ECO:0000318"/>
    <property type="project" value="GO_Central"/>
</dbReference>
<dbReference type="InterPro" id="IPR051244">
    <property type="entry name" value="TCAF"/>
</dbReference>
<keyword evidence="1" id="KW-0732">Signal</keyword>
<dbReference type="Pfam" id="PF17291">
    <property type="entry name" value="M60-like_N"/>
    <property type="match status" value="1"/>
</dbReference>
<dbReference type="PANTHER" id="PTHR15730:SF5">
    <property type="entry name" value="SI:CH211-210B2.2-RELATED"/>
    <property type="match status" value="1"/>
</dbReference>
<dbReference type="Proteomes" id="UP000001542">
    <property type="component" value="Unassembled WGS sequence"/>
</dbReference>
<dbReference type="SMR" id="A2DKX5"/>
<dbReference type="InParanoid" id="A2DKX5"/>
<gene>
    <name evidence="3" type="ORF">TVAG_146710</name>
</gene>
<evidence type="ECO:0000313" key="3">
    <source>
        <dbReference type="EMBL" id="EAY18928.1"/>
    </source>
</evidence>
<dbReference type="GO" id="GO:0044325">
    <property type="term" value="F:transmembrane transporter binding"/>
    <property type="evidence" value="ECO:0000318"/>
    <property type="project" value="GO_Central"/>
</dbReference>
<accession>A2DKX5</accession>
<feature type="domain" description="Peptidase M60" evidence="2">
    <location>
        <begin position="132"/>
        <end position="308"/>
    </location>
</feature>
<dbReference type="Pfam" id="PF13402">
    <property type="entry name" value="Peptidase_M60"/>
    <property type="match status" value="1"/>
</dbReference>
<dbReference type="InterPro" id="IPR031161">
    <property type="entry name" value="Peptidase_M60_dom"/>
</dbReference>
<protein>
    <submittedName>
        <fullName evidence="3">Immuno-dominant variable surface antigen-like</fullName>
    </submittedName>
</protein>
<dbReference type="Gene3D" id="3.40.390.80">
    <property type="entry name" value="Peptidase M60, enhancin-like domain 2"/>
    <property type="match status" value="1"/>
</dbReference>
<dbReference type="SMART" id="SM01276">
    <property type="entry name" value="M60-like"/>
    <property type="match status" value="1"/>
</dbReference>
<feature type="signal peptide" evidence="1">
    <location>
        <begin position="1"/>
        <end position="16"/>
    </location>
</feature>
<dbReference type="KEGG" id="tva:5464445"/>
<dbReference type="AlphaFoldDB" id="A2DKX5"/>